<dbReference type="Ensembl" id="ENSSAUT00010016242.1">
    <property type="protein sequence ID" value="ENSSAUP00010015317.1"/>
    <property type="gene ID" value="ENSSAUG00010007111.1"/>
</dbReference>
<evidence type="ECO:0000313" key="5">
    <source>
        <dbReference type="Proteomes" id="UP000472265"/>
    </source>
</evidence>
<dbReference type="Proteomes" id="UP000472265">
    <property type="component" value="Chromosome 2"/>
</dbReference>
<evidence type="ECO:0000256" key="2">
    <source>
        <dbReference type="ARBA" id="ARBA00010448"/>
    </source>
</evidence>
<protein>
    <recommendedName>
        <fullName evidence="6">Interleukin-18</fullName>
    </recommendedName>
</protein>
<dbReference type="Gene3D" id="2.80.10.50">
    <property type="match status" value="1"/>
</dbReference>
<evidence type="ECO:0000256" key="3">
    <source>
        <dbReference type="ARBA" id="ARBA00022525"/>
    </source>
</evidence>
<dbReference type="GO" id="GO:0071222">
    <property type="term" value="P:cellular response to lipopolysaccharide"/>
    <property type="evidence" value="ECO:0007669"/>
    <property type="project" value="TreeGrafter"/>
</dbReference>
<keyword evidence="3" id="KW-0964">Secreted</keyword>
<reference evidence="4" key="3">
    <citation type="submission" date="2025-09" db="UniProtKB">
        <authorList>
            <consortium name="Ensembl"/>
        </authorList>
    </citation>
    <scope>IDENTIFICATION</scope>
</reference>
<dbReference type="GO" id="GO:0019221">
    <property type="term" value="P:cytokine-mediated signaling pathway"/>
    <property type="evidence" value="ECO:0007669"/>
    <property type="project" value="TreeGrafter"/>
</dbReference>
<dbReference type="PANTHER" id="PTHR10078">
    <property type="entry name" value="INTERLEUKIN-1 FAMILY MEMBER"/>
    <property type="match status" value="1"/>
</dbReference>
<dbReference type="Pfam" id="PF00340">
    <property type="entry name" value="IL1"/>
    <property type="match status" value="1"/>
</dbReference>
<evidence type="ECO:0008006" key="6">
    <source>
        <dbReference type="Google" id="ProtNLM"/>
    </source>
</evidence>
<name>A0A671ULK6_SPAAU</name>
<dbReference type="GO" id="GO:0006954">
    <property type="term" value="P:inflammatory response"/>
    <property type="evidence" value="ECO:0007669"/>
    <property type="project" value="InterPro"/>
</dbReference>
<reference evidence="4" key="2">
    <citation type="submission" date="2025-08" db="UniProtKB">
        <authorList>
            <consortium name="Ensembl"/>
        </authorList>
    </citation>
    <scope>IDENTIFICATION</scope>
</reference>
<dbReference type="GO" id="GO:0005615">
    <property type="term" value="C:extracellular space"/>
    <property type="evidence" value="ECO:0007669"/>
    <property type="project" value="InterPro"/>
</dbReference>
<dbReference type="GO" id="GO:0010628">
    <property type="term" value="P:positive regulation of gene expression"/>
    <property type="evidence" value="ECO:0007669"/>
    <property type="project" value="TreeGrafter"/>
</dbReference>
<dbReference type="InterPro" id="IPR008996">
    <property type="entry name" value="IL1/FGF"/>
</dbReference>
<dbReference type="PANTHER" id="PTHR10078:SF35">
    <property type="entry name" value="INTERLEUKIN-18"/>
    <property type="match status" value="1"/>
</dbReference>
<comment type="similarity">
    <text evidence="2">Belongs to the IL-1 family.</text>
</comment>
<keyword evidence="5" id="KW-1185">Reference proteome</keyword>
<dbReference type="GO" id="GO:0006955">
    <property type="term" value="P:immune response"/>
    <property type="evidence" value="ECO:0007669"/>
    <property type="project" value="InterPro"/>
</dbReference>
<comment type="subcellular location">
    <subcellularLocation>
        <location evidence="1">Secreted</location>
    </subcellularLocation>
</comment>
<proteinExistence type="inferred from homology"/>
<dbReference type="GeneTree" id="ENSGT00940000171313"/>
<dbReference type="AlphaFoldDB" id="A0A671ULK6"/>
<accession>A0A671ULK6</accession>
<dbReference type="CDD" id="cd23298">
    <property type="entry name" value="beta-trefoil_IL18"/>
    <property type="match status" value="1"/>
</dbReference>
<dbReference type="InParanoid" id="A0A671ULK6"/>
<evidence type="ECO:0000256" key="1">
    <source>
        <dbReference type="ARBA" id="ARBA00004613"/>
    </source>
</evidence>
<dbReference type="GO" id="GO:0005125">
    <property type="term" value="F:cytokine activity"/>
    <property type="evidence" value="ECO:0007669"/>
    <property type="project" value="InterPro"/>
</dbReference>
<dbReference type="OMA" id="DAFRRCE"/>
<organism evidence="4 5">
    <name type="scientific">Sparus aurata</name>
    <name type="common">Gilthead sea bream</name>
    <dbReference type="NCBI Taxonomy" id="8175"/>
    <lineage>
        <taxon>Eukaryota</taxon>
        <taxon>Metazoa</taxon>
        <taxon>Chordata</taxon>
        <taxon>Craniata</taxon>
        <taxon>Vertebrata</taxon>
        <taxon>Euteleostomi</taxon>
        <taxon>Actinopterygii</taxon>
        <taxon>Neopterygii</taxon>
        <taxon>Teleostei</taxon>
        <taxon>Neoteleostei</taxon>
        <taxon>Acanthomorphata</taxon>
        <taxon>Eupercaria</taxon>
        <taxon>Spariformes</taxon>
        <taxon>Sparidae</taxon>
        <taxon>Sparus</taxon>
    </lineage>
</organism>
<evidence type="ECO:0000313" key="4">
    <source>
        <dbReference type="Ensembl" id="ENSSAUP00010015317.1"/>
    </source>
</evidence>
<gene>
    <name evidence="4" type="primary">LOC115597488</name>
</gene>
<sequence>MHDISGVTTCFSIKDGDLVDDSFAKSVYQACGLLIRGNNNKFLVLSDENEFKAQTLTGTQPECKFNIQFYNDSTLDGRNGRPVMLYANKANGKKMMVSCNDRHEIVPEEMEQLPAAIGVQRHSAVFYRTEVPFSKSNYMLESSMYQNNFLGFKQEESNHTLSKLVLFPVGKDEVDDRCVINFSQ</sequence>
<dbReference type="SUPFAM" id="SSF50353">
    <property type="entry name" value="Cytokine"/>
    <property type="match status" value="1"/>
</dbReference>
<dbReference type="InterPro" id="IPR000975">
    <property type="entry name" value="IL-1_fam"/>
</dbReference>
<reference evidence="4" key="1">
    <citation type="submission" date="2021-04" db="EMBL/GenBank/DDBJ databases">
        <authorList>
            <consortium name="Wellcome Sanger Institute Data Sharing"/>
        </authorList>
    </citation>
    <scope>NUCLEOTIDE SEQUENCE [LARGE SCALE GENOMIC DNA]</scope>
</reference>